<dbReference type="KEGG" id="phet:94293583"/>
<reference evidence="4 5" key="1">
    <citation type="submission" date="2021-02" db="EMBL/GenBank/DDBJ databases">
        <title>Porcisia hertigi Genome sequencing and assembly.</title>
        <authorList>
            <person name="Almutairi H."/>
            <person name="Gatherer D."/>
        </authorList>
    </citation>
    <scope>NUCLEOTIDE SEQUENCE [LARGE SCALE GENOMIC DNA]</scope>
    <source>
        <strain evidence="4 5">C119</strain>
    </source>
</reference>
<feature type="compositionally biased region" description="Polar residues" evidence="3">
    <location>
        <begin position="273"/>
        <end position="283"/>
    </location>
</feature>
<evidence type="ECO:0000313" key="5">
    <source>
        <dbReference type="Proteomes" id="UP000674318"/>
    </source>
</evidence>
<feature type="region of interest" description="Disordered" evidence="3">
    <location>
        <begin position="223"/>
        <end position="283"/>
    </location>
</feature>
<evidence type="ECO:0008006" key="6">
    <source>
        <dbReference type="Google" id="ProtNLM"/>
    </source>
</evidence>
<dbReference type="InterPro" id="IPR050227">
    <property type="entry name" value="Rab"/>
</dbReference>
<dbReference type="PROSITE" id="PS51419">
    <property type="entry name" value="RAB"/>
    <property type="match status" value="1"/>
</dbReference>
<dbReference type="GeneID" id="94293583"/>
<feature type="compositionally biased region" description="Pro residues" evidence="3">
    <location>
        <begin position="188"/>
        <end position="199"/>
    </location>
</feature>
<dbReference type="AlphaFoldDB" id="A0A836LM72"/>
<evidence type="ECO:0000256" key="1">
    <source>
        <dbReference type="ARBA" id="ARBA00022741"/>
    </source>
</evidence>
<feature type="region of interest" description="Disordered" evidence="3">
    <location>
        <begin position="188"/>
        <end position="210"/>
    </location>
</feature>
<dbReference type="NCBIfam" id="TIGR00231">
    <property type="entry name" value="small_GTP"/>
    <property type="match status" value="1"/>
</dbReference>
<evidence type="ECO:0000313" key="4">
    <source>
        <dbReference type="EMBL" id="KAG5512105.1"/>
    </source>
</evidence>
<organism evidence="4 5">
    <name type="scientific">Porcisia hertigi</name>
    <dbReference type="NCBI Taxonomy" id="2761500"/>
    <lineage>
        <taxon>Eukaryota</taxon>
        <taxon>Discoba</taxon>
        <taxon>Euglenozoa</taxon>
        <taxon>Kinetoplastea</taxon>
        <taxon>Metakinetoplastina</taxon>
        <taxon>Trypanosomatida</taxon>
        <taxon>Trypanosomatidae</taxon>
        <taxon>Leishmaniinae</taxon>
        <taxon>Porcisia</taxon>
    </lineage>
</organism>
<dbReference type="GO" id="GO:0003924">
    <property type="term" value="F:GTPase activity"/>
    <property type="evidence" value="ECO:0007669"/>
    <property type="project" value="InterPro"/>
</dbReference>
<dbReference type="PROSITE" id="PS51420">
    <property type="entry name" value="RHO"/>
    <property type="match status" value="1"/>
</dbReference>
<dbReference type="OrthoDB" id="63533at2759"/>
<dbReference type="SUPFAM" id="SSF52540">
    <property type="entry name" value="P-loop containing nucleoside triphosphate hydrolases"/>
    <property type="match status" value="1"/>
</dbReference>
<dbReference type="EMBL" id="JAFJZO010000002">
    <property type="protein sequence ID" value="KAG5512105.1"/>
    <property type="molecule type" value="Genomic_DNA"/>
</dbReference>
<gene>
    <name evidence="4" type="ORF">JKF63_07570</name>
</gene>
<evidence type="ECO:0000256" key="3">
    <source>
        <dbReference type="SAM" id="MobiDB-lite"/>
    </source>
</evidence>
<dbReference type="Proteomes" id="UP000674318">
    <property type="component" value="Chromosome 2"/>
</dbReference>
<dbReference type="SMART" id="SM00174">
    <property type="entry name" value="RHO"/>
    <property type="match status" value="1"/>
</dbReference>
<dbReference type="InterPro" id="IPR005225">
    <property type="entry name" value="Small_GTP-bd"/>
</dbReference>
<sequence length="283" mass="29684">MSAVGSGASGRPTSVSTSTSSTLKYKLVLLGDQSVGKTSIITRFMYDTFEGQYQPTIGIDFFSKTIHLEDDRDVRLHLWDTAGQERFHSLIPSYIRNSAATVVVYDITSRSTFFNAFKWIDQVRSESDDDVVVMLVGNKVDQASERREVSTEEALKKASECNALFFEVSAKYGTNIKRMFRQVAAVLPAPPPPPPPPAPAGGGADAHGAVLSSAPTLGAKGMMSGGAAVTSNGSAHRHGGVSRSPFLIAPTATQSGQNGGTVTTDGVGGTNNSAANSSGGTCC</sequence>
<dbReference type="SMART" id="SM00173">
    <property type="entry name" value="RAS"/>
    <property type="match status" value="1"/>
</dbReference>
<dbReference type="CDD" id="cd01861">
    <property type="entry name" value="Rab6"/>
    <property type="match status" value="1"/>
</dbReference>
<keyword evidence="2" id="KW-0342">GTP-binding</keyword>
<dbReference type="Gene3D" id="3.40.50.300">
    <property type="entry name" value="P-loop containing nucleotide triphosphate hydrolases"/>
    <property type="match status" value="1"/>
</dbReference>
<accession>A0A836LM72</accession>
<comment type="caution">
    <text evidence="4">The sequence shown here is derived from an EMBL/GenBank/DDBJ whole genome shotgun (WGS) entry which is preliminary data.</text>
</comment>
<keyword evidence="1" id="KW-0547">Nucleotide-binding</keyword>
<dbReference type="InterPro" id="IPR001806">
    <property type="entry name" value="Small_GTPase"/>
</dbReference>
<proteinExistence type="predicted"/>
<dbReference type="InterPro" id="IPR027417">
    <property type="entry name" value="P-loop_NTPase"/>
</dbReference>
<dbReference type="SMART" id="SM00175">
    <property type="entry name" value="RAB"/>
    <property type="match status" value="1"/>
</dbReference>
<dbReference type="SMART" id="SM00176">
    <property type="entry name" value="RAN"/>
    <property type="match status" value="1"/>
</dbReference>
<dbReference type="FunFam" id="3.40.50.300:FF:000823">
    <property type="entry name" value="Small GTPase RAB, putative"/>
    <property type="match status" value="1"/>
</dbReference>
<evidence type="ECO:0000256" key="2">
    <source>
        <dbReference type="ARBA" id="ARBA00023134"/>
    </source>
</evidence>
<dbReference type="GO" id="GO:0005525">
    <property type="term" value="F:GTP binding"/>
    <property type="evidence" value="ECO:0007669"/>
    <property type="project" value="UniProtKB-KW"/>
</dbReference>
<dbReference type="RefSeq" id="XP_067759938.1">
    <property type="nucleotide sequence ID" value="XM_067903506.1"/>
</dbReference>
<dbReference type="PRINTS" id="PR00449">
    <property type="entry name" value="RASTRNSFRMNG"/>
</dbReference>
<dbReference type="Pfam" id="PF00071">
    <property type="entry name" value="Ras"/>
    <property type="match status" value="1"/>
</dbReference>
<dbReference type="PANTHER" id="PTHR47977">
    <property type="entry name" value="RAS-RELATED PROTEIN RAB"/>
    <property type="match status" value="1"/>
</dbReference>
<name>A0A836LM72_9TRYP</name>
<dbReference type="PROSITE" id="PS51421">
    <property type="entry name" value="RAS"/>
    <property type="match status" value="1"/>
</dbReference>
<protein>
    <recommendedName>
        <fullName evidence="6">Small GTP binding protein rab6-like protein</fullName>
    </recommendedName>
</protein>
<keyword evidence="5" id="KW-1185">Reference proteome</keyword>